<feature type="region of interest" description="tRNA (mnm(5)s(2)U34)-methyltransferase" evidence="10">
    <location>
        <begin position="1"/>
        <end position="233"/>
    </location>
</feature>
<comment type="cofactor">
    <cofactor evidence="10">
        <name>FAD</name>
        <dbReference type="ChEBI" id="CHEBI:57692"/>
    </cofactor>
</comment>
<dbReference type="GO" id="GO:0002097">
    <property type="term" value="P:tRNA wobble base modification"/>
    <property type="evidence" value="ECO:0007669"/>
    <property type="project" value="UniProtKB-UniRule"/>
</dbReference>
<comment type="catalytic activity">
    <reaction evidence="10">
        <text>5-aminomethyl-2-thiouridine(34) in tRNA + S-adenosyl-L-methionine = 5-methylaminomethyl-2-thiouridine(34) in tRNA + S-adenosyl-L-homocysteine + H(+)</text>
        <dbReference type="Rhea" id="RHEA:19569"/>
        <dbReference type="Rhea" id="RHEA-COMP:10195"/>
        <dbReference type="Rhea" id="RHEA-COMP:10197"/>
        <dbReference type="ChEBI" id="CHEBI:15378"/>
        <dbReference type="ChEBI" id="CHEBI:57856"/>
        <dbReference type="ChEBI" id="CHEBI:59789"/>
        <dbReference type="ChEBI" id="CHEBI:74454"/>
        <dbReference type="ChEBI" id="CHEBI:74455"/>
        <dbReference type="EC" id="2.1.1.61"/>
    </reaction>
</comment>
<evidence type="ECO:0000256" key="4">
    <source>
        <dbReference type="ARBA" id="ARBA00022679"/>
    </source>
</evidence>
<evidence type="ECO:0000259" key="12">
    <source>
        <dbReference type="Pfam" id="PF05430"/>
    </source>
</evidence>
<dbReference type="AlphaFoldDB" id="A0A246JKD1"/>
<evidence type="ECO:0000256" key="3">
    <source>
        <dbReference type="ARBA" id="ARBA00022630"/>
    </source>
</evidence>
<dbReference type="EMBL" id="NIOF01000001">
    <property type="protein sequence ID" value="OWQ92953.1"/>
    <property type="molecule type" value="Genomic_DNA"/>
</dbReference>
<dbReference type="HAMAP" id="MF_01102">
    <property type="entry name" value="MnmC"/>
    <property type="match status" value="1"/>
</dbReference>
<dbReference type="RefSeq" id="WP_088382101.1">
    <property type="nucleotide sequence ID" value="NZ_NIOF01000001.1"/>
</dbReference>
<keyword evidence="14" id="KW-1185">Reference proteome</keyword>
<evidence type="ECO:0000256" key="10">
    <source>
        <dbReference type="HAMAP-Rule" id="MF_01102"/>
    </source>
</evidence>
<evidence type="ECO:0000313" key="14">
    <source>
        <dbReference type="Proteomes" id="UP000197468"/>
    </source>
</evidence>
<reference evidence="13 14" key="1">
    <citation type="journal article" date="2008" name="Int. J. Syst. Evol. Microbiol.">
        <title>Description of Roseateles aquatilis sp. nov. and Roseateles terrae sp. nov., in the class Betaproteobacteria, and emended description of the genus Roseateles.</title>
        <authorList>
            <person name="Gomila M."/>
            <person name="Bowien B."/>
            <person name="Falsen E."/>
            <person name="Moore E.R."/>
            <person name="Lalucat J."/>
        </authorList>
    </citation>
    <scope>NUCLEOTIDE SEQUENCE [LARGE SCALE GENOMIC DNA]</scope>
    <source>
        <strain evidence="13 14">CCUG 48205</strain>
    </source>
</reference>
<sequence>MKTAPIVPARVDFSGAAAPHSPDFDDVYHAPSGAFTQARHVFLDGNGLPGRWAGRTRFVVLETGFGLGNNFLATWAAWRDDPRRCERLVFLSVEKHPLTRVDLARAHAASPEPGLARQLLDAWPTLTPNLHTLDFEAGRVRLMLAFGDARDWLPELVAQADAFYLDGFAPAKNPELWDETVLRQVGRLAAPDATAATWSVARSVRDGLTAAGFTVKKRPGFGGKWQIATAVFAPRHRVPVAPGRMPIAPDARTALIIGAGLAGAACARALSRAGLQCTVLEAGPSVAAQASGNPGGLFHGTLNADDGIHARFNRAAALATERELRRVAPALPWLQRGLLRVERESDALDAMRALQARCGLPDDYVQALSAEEASVLAGVALARAAWFFPGGGAVSPPALVQAWLDETAAMGTLDLRLNTPVSTLRRDKATSRWSALGPDGEVIASADAVVVCGGMTSAAVIADMTAGPAWPWVSQRGQLSWLSRDQSPPTLSMPVAGLGYALSLPDGGLCFGASADAGDMERALREADQAQNLARLRQLLPSASLPDHAPLAGRVGWRSLAPDRLPIVGAIPAEEPARRAEQARFWPRQPGLMVVSALASRGLTWATLCAELVTAQLTGAPWPVEASLAEAVDPARFGARAVRTQG</sequence>
<dbReference type="InterPro" id="IPR006076">
    <property type="entry name" value="FAD-dep_OxRdtase"/>
</dbReference>
<dbReference type="InterPro" id="IPR036188">
    <property type="entry name" value="FAD/NAD-bd_sf"/>
</dbReference>
<gene>
    <name evidence="10" type="primary">mnmC</name>
    <name evidence="13" type="ORF">CDN99_00105</name>
</gene>
<comment type="similarity">
    <text evidence="10">In the C-terminal section; belongs to the DAO family.</text>
</comment>
<dbReference type="PANTHER" id="PTHR13847:SF283">
    <property type="entry name" value="TRNA 5-METHYLAMINOMETHYL-2-THIOURIDINE BIOSYNTHESIS BIFUNCTIONAL PROTEIN MNMC"/>
    <property type="match status" value="1"/>
</dbReference>
<dbReference type="Proteomes" id="UP000197468">
    <property type="component" value="Unassembled WGS sequence"/>
</dbReference>
<evidence type="ECO:0000256" key="2">
    <source>
        <dbReference type="ARBA" id="ARBA00022603"/>
    </source>
</evidence>
<dbReference type="InterPro" id="IPR017610">
    <property type="entry name" value="tRNA_S-uridine_synth_MnmC_C"/>
</dbReference>
<dbReference type="GO" id="GO:0032259">
    <property type="term" value="P:methylation"/>
    <property type="evidence" value="ECO:0007669"/>
    <property type="project" value="UniProtKB-KW"/>
</dbReference>
<protein>
    <recommendedName>
        <fullName evidence="10">tRNA 5-methylaminomethyl-2-thiouridine biosynthesis bifunctional protein MnmC</fullName>
        <shortName evidence="10">tRNA mnm(5)s(2)U biosynthesis bifunctional protein</shortName>
    </recommendedName>
    <domain>
        <recommendedName>
            <fullName evidence="10">tRNA (mnm(5)s(2)U34)-methyltransferase</fullName>
            <ecNumber evidence="10">2.1.1.61</ecNumber>
        </recommendedName>
    </domain>
    <domain>
        <recommendedName>
            <fullName evidence="10">FAD-dependent cmnm(5)s(2)U34 oxidoreductase</fullName>
            <ecNumber evidence="10">1.5.-.-</ecNumber>
        </recommendedName>
    </domain>
</protein>
<accession>A0A246JKD1</accession>
<dbReference type="NCBIfam" id="NF033855">
    <property type="entry name" value="tRNA_MNMC2"/>
    <property type="match status" value="1"/>
</dbReference>
<keyword evidence="8 10" id="KW-0560">Oxidoreductase</keyword>
<dbReference type="Pfam" id="PF01266">
    <property type="entry name" value="DAO"/>
    <property type="match status" value="1"/>
</dbReference>
<keyword evidence="4 10" id="KW-0808">Transferase</keyword>
<feature type="region of interest" description="FAD-dependent cmnm(5)s(2)U34 oxidoreductase" evidence="10">
    <location>
        <begin position="257"/>
        <end position="646"/>
    </location>
</feature>
<keyword evidence="3 10" id="KW-0285">Flavoprotein</keyword>
<dbReference type="PANTHER" id="PTHR13847">
    <property type="entry name" value="SARCOSINE DEHYDROGENASE-RELATED"/>
    <property type="match status" value="1"/>
</dbReference>
<dbReference type="EC" id="1.5.-.-" evidence="10"/>
<dbReference type="Pfam" id="PF05430">
    <property type="entry name" value="Methyltransf_30"/>
    <property type="match status" value="1"/>
</dbReference>
<proteinExistence type="inferred from homology"/>
<evidence type="ECO:0000256" key="7">
    <source>
        <dbReference type="ARBA" id="ARBA00022827"/>
    </source>
</evidence>
<keyword evidence="7 10" id="KW-0274">FAD</keyword>
<dbReference type="NCBIfam" id="NF002483">
    <property type="entry name" value="PRK01747.1-4"/>
    <property type="match status" value="1"/>
</dbReference>
<dbReference type="Gene3D" id="3.30.9.10">
    <property type="entry name" value="D-Amino Acid Oxidase, subunit A, domain 2"/>
    <property type="match status" value="1"/>
</dbReference>
<keyword evidence="2 10" id="KW-0489">Methyltransferase</keyword>
<dbReference type="Gene3D" id="3.50.50.60">
    <property type="entry name" value="FAD/NAD(P)-binding domain"/>
    <property type="match status" value="1"/>
</dbReference>
<feature type="domain" description="MnmC-like methyltransferase" evidence="12">
    <location>
        <begin position="115"/>
        <end position="230"/>
    </location>
</feature>
<evidence type="ECO:0000313" key="13">
    <source>
        <dbReference type="EMBL" id="OWQ92953.1"/>
    </source>
</evidence>
<evidence type="ECO:0000256" key="5">
    <source>
        <dbReference type="ARBA" id="ARBA00022691"/>
    </source>
</evidence>
<dbReference type="SUPFAM" id="SSF51905">
    <property type="entry name" value="FAD/NAD(P)-binding domain"/>
    <property type="match status" value="1"/>
</dbReference>
<evidence type="ECO:0000256" key="6">
    <source>
        <dbReference type="ARBA" id="ARBA00022694"/>
    </source>
</evidence>
<evidence type="ECO:0000256" key="8">
    <source>
        <dbReference type="ARBA" id="ARBA00023002"/>
    </source>
</evidence>
<keyword evidence="6 10" id="KW-0819">tRNA processing</keyword>
<comment type="subcellular location">
    <subcellularLocation>
        <location evidence="10">Cytoplasm</location>
    </subcellularLocation>
</comment>
<dbReference type="InterPro" id="IPR029063">
    <property type="entry name" value="SAM-dependent_MTases_sf"/>
</dbReference>
<dbReference type="InterPro" id="IPR008471">
    <property type="entry name" value="MnmC-like_methylTransf"/>
</dbReference>
<dbReference type="GO" id="GO:0004808">
    <property type="term" value="F:tRNA (5-methylaminomethyl-2-thiouridylate)(34)-methyltransferase activity"/>
    <property type="evidence" value="ECO:0007669"/>
    <property type="project" value="UniProtKB-EC"/>
</dbReference>
<feature type="domain" description="FAD dependent oxidoreductase" evidence="11">
    <location>
        <begin position="255"/>
        <end position="615"/>
    </location>
</feature>
<keyword evidence="1 10" id="KW-0963">Cytoplasm</keyword>
<name>A0A246JKD1_9BURK</name>
<evidence type="ECO:0000259" key="11">
    <source>
        <dbReference type="Pfam" id="PF01266"/>
    </source>
</evidence>
<comment type="similarity">
    <text evidence="10">In the N-terminal section; belongs to the methyltransferase superfamily. tRNA (mnm(5)s(2)U34)-methyltransferase family.</text>
</comment>
<dbReference type="EC" id="2.1.1.61" evidence="10"/>
<comment type="function">
    <text evidence="10">Catalyzes the last two steps in the biosynthesis of 5-methylaminomethyl-2-thiouridine (mnm(5)s(2)U) at the wobble position (U34) in tRNA. Catalyzes the FAD-dependent demodification of cmnm(5)s(2)U34 to nm(5)s(2)U34, followed by the transfer of a methyl group from S-adenosyl-L-methionine to nm(5)s(2)U34, to form mnm(5)s(2)U34.</text>
</comment>
<dbReference type="NCBIfam" id="TIGR03197">
    <property type="entry name" value="MnmC_Cterm"/>
    <property type="match status" value="1"/>
</dbReference>
<dbReference type="Gene3D" id="3.40.50.150">
    <property type="entry name" value="Vaccinia Virus protein VP39"/>
    <property type="match status" value="1"/>
</dbReference>
<dbReference type="GO" id="GO:0016645">
    <property type="term" value="F:oxidoreductase activity, acting on the CH-NH group of donors"/>
    <property type="evidence" value="ECO:0007669"/>
    <property type="project" value="InterPro"/>
</dbReference>
<comment type="caution">
    <text evidence="13">The sequence shown here is derived from an EMBL/GenBank/DDBJ whole genome shotgun (WGS) entry which is preliminary data.</text>
</comment>
<dbReference type="InterPro" id="IPR023032">
    <property type="entry name" value="tRNA_MAMT_biosynth_bifunc_MnmC"/>
</dbReference>
<dbReference type="GO" id="GO:0050660">
    <property type="term" value="F:flavin adenine dinucleotide binding"/>
    <property type="evidence" value="ECO:0007669"/>
    <property type="project" value="UniProtKB-UniRule"/>
</dbReference>
<keyword evidence="9 10" id="KW-0511">Multifunctional enzyme</keyword>
<dbReference type="GO" id="GO:0005737">
    <property type="term" value="C:cytoplasm"/>
    <property type="evidence" value="ECO:0007669"/>
    <property type="project" value="UniProtKB-SubCell"/>
</dbReference>
<evidence type="ECO:0000256" key="9">
    <source>
        <dbReference type="ARBA" id="ARBA00023268"/>
    </source>
</evidence>
<dbReference type="InterPro" id="IPR047785">
    <property type="entry name" value="tRNA_MNMC2"/>
</dbReference>
<evidence type="ECO:0000256" key="1">
    <source>
        <dbReference type="ARBA" id="ARBA00022490"/>
    </source>
</evidence>
<organism evidence="13 14">
    <name type="scientific">Roseateles aquatilis</name>
    <dbReference type="NCBI Taxonomy" id="431061"/>
    <lineage>
        <taxon>Bacteria</taxon>
        <taxon>Pseudomonadati</taxon>
        <taxon>Pseudomonadota</taxon>
        <taxon>Betaproteobacteria</taxon>
        <taxon>Burkholderiales</taxon>
        <taxon>Sphaerotilaceae</taxon>
        <taxon>Roseateles</taxon>
    </lineage>
</organism>
<dbReference type="OrthoDB" id="9786494at2"/>
<keyword evidence="5 10" id="KW-0949">S-adenosyl-L-methionine</keyword>